<evidence type="ECO:0000256" key="2">
    <source>
        <dbReference type="ARBA" id="ARBA00022638"/>
    </source>
</evidence>
<dbReference type="Pfam" id="PF16754">
    <property type="entry name" value="Pesticin"/>
    <property type="match status" value="1"/>
</dbReference>
<dbReference type="CDD" id="cd16902">
    <property type="entry name" value="pesticin_lyz"/>
    <property type="match status" value="1"/>
</dbReference>
<dbReference type="Proteomes" id="UP000589085">
    <property type="component" value="Unassembled WGS sequence"/>
</dbReference>
<dbReference type="Gene3D" id="1.10.530.40">
    <property type="match status" value="1"/>
</dbReference>
<dbReference type="SUPFAM" id="SSF53955">
    <property type="entry name" value="Lysozyme-like"/>
    <property type="match status" value="1"/>
</dbReference>
<keyword evidence="1" id="KW-0929">Antimicrobial</keyword>
<evidence type="ECO:0000313" key="6">
    <source>
        <dbReference type="Proteomes" id="UP000589085"/>
    </source>
</evidence>
<dbReference type="GO" id="GO:0003796">
    <property type="term" value="F:lysozyme activity"/>
    <property type="evidence" value="ECO:0007669"/>
    <property type="project" value="InterPro"/>
</dbReference>
<evidence type="ECO:0000256" key="3">
    <source>
        <dbReference type="SAM" id="MobiDB-lite"/>
    </source>
</evidence>
<dbReference type="AlphaFoldDB" id="A0A7W4IH17"/>
<name>A0A7W4IH17_9PROT</name>
<organism evidence="5 6">
    <name type="scientific">Gluconacetobacter sacchari</name>
    <dbReference type="NCBI Taxonomy" id="92759"/>
    <lineage>
        <taxon>Bacteria</taxon>
        <taxon>Pseudomonadati</taxon>
        <taxon>Pseudomonadota</taxon>
        <taxon>Alphaproteobacteria</taxon>
        <taxon>Acetobacterales</taxon>
        <taxon>Acetobacteraceae</taxon>
        <taxon>Gluconacetobacter</taxon>
    </lineage>
</organism>
<evidence type="ECO:0000256" key="1">
    <source>
        <dbReference type="ARBA" id="ARBA00022529"/>
    </source>
</evidence>
<dbReference type="GO" id="GO:0031640">
    <property type="term" value="P:killing of cells of another organism"/>
    <property type="evidence" value="ECO:0007669"/>
    <property type="project" value="UniProtKB-KW"/>
</dbReference>
<dbReference type="InterPro" id="IPR031922">
    <property type="entry name" value="Pesticin_C"/>
</dbReference>
<reference evidence="5 6" key="1">
    <citation type="submission" date="2020-04" db="EMBL/GenBank/DDBJ databases">
        <title>Description of novel Gluconacetobacter.</title>
        <authorList>
            <person name="Sombolestani A."/>
        </authorList>
    </citation>
    <scope>NUCLEOTIDE SEQUENCE [LARGE SCALE GENOMIC DNA]</scope>
    <source>
        <strain evidence="5 6">LMG 19747</strain>
    </source>
</reference>
<dbReference type="InterPro" id="IPR023347">
    <property type="entry name" value="Lysozyme_dom_sf"/>
</dbReference>
<evidence type="ECO:0000259" key="4">
    <source>
        <dbReference type="Pfam" id="PF16754"/>
    </source>
</evidence>
<keyword evidence="2" id="KW-0081">Bacteriolytic enzyme</keyword>
<feature type="domain" description="Pesticin C-terminal" evidence="4">
    <location>
        <begin position="159"/>
        <end position="311"/>
    </location>
</feature>
<accession>A0A7W4IH17</accession>
<dbReference type="InterPro" id="IPR023346">
    <property type="entry name" value="Lysozyme-like_dom_sf"/>
</dbReference>
<comment type="caution">
    <text evidence="5">The sequence shown here is derived from an EMBL/GenBank/DDBJ whole genome shotgun (WGS) entry which is preliminary data.</text>
</comment>
<dbReference type="EMBL" id="JABEQJ010000048">
    <property type="protein sequence ID" value="MBB2162698.1"/>
    <property type="molecule type" value="Genomic_DNA"/>
</dbReference>
<dbReference type="RefSeq" id="WP_182999514.1">
    <property type="nucleotide sequence ID" value="NZ_JABEQJ010000048.1"/>
</dbReference>
<dbReference type="GO" id="GO:0042742">
    <property type="term" value="P:defense response to bacterium"/>
    <property type="evidence" value="ECO:0007669"/>
    <property type="project" value="UniProtKB-KW"/>
</dbReference>
<feature type="region of interest" description="Disordered" evidence="3">
    <location>
        <begin position="78"/>
        <end position="98"/>
    </location>
</feature>
<sequence>MRVITRNLPQGAHLRDSIIDDNDKYIENKKDKETYLKNKGDEKVSQRTSSSNASTVAESTLFAAQLMSAATEAEEITVYGDPGSSGSGGGTGATSMPPGPHTTVERVHAVILVEYHRVTGKAPTPAYVNQLTDRTKGPESVPEQLVAIAHIIRNENKYNVDTSFIERKEGKIDHVYLPKDGNNKVLEHSGATIGVGIDLGQQSRESLQAAGVDQSTIDKLAPYFGMQGDEADKYVQQHPLTLSDAELSQLDTAFITKQVSKVASFFNGISGRDFADLSLGTKTALVSIYYQYPSTASAPTFWGDVGKLDWQKAVSDLNNFYLPGAHPPPGDLTRRGEEASFISNDIAAGEMHAKGL</sequence>
<protein>
    <recommendedName>
        <fullName evidence="4">Pesticin C-terminal domain-containing protein</fullName>
    </recommendedName>
</protein>
<proteinExistence type="predicted"/>
<evidence type="ECO:0000313" key="5">
    <source>
        <dbReference type="EMBL" id="MBB2162698.1"/>
    </source>
</evidence>
<gene>
    <name evidence="5" type="ORF">HLH48_21555</name>
</gene>
<feature type="compositionally biased region" description="Gly residues" evidence="3">
    <location>
        <begin position="83"/>
        <end position="92"/>
    </location>
</feature>